<feature type="compositionally biased region" description="Basic residues" evidence="1">
    <location>
        <begin position="222"/>
        <end position="233"/>
    </location>
</feature>
<dbReference type="GeneID" id="68106690"/>
<reference evidence="2 3" key="1">
    <citation type="journal article" date="2018" name="BMC Genomics">
        <title>The genome of Naegleria lovaniensis, the basis for a comparative approach to unravel pathogenicity factors of the human pathogenic amoeba N. fowleri.</title>
        <authorList>
            <person name="Liechti N."/>
            <person name="Schurch N."/>
            <person name="Bruggmann R."/>
            <person name="Wittwer M."/>
        </authorList>
    </citation>
    <scope>NUCLEOTIDE SEQUENCE [LARGE SCALE GENOMIC DNA]</scope>
    <source>
        <strain evidence="2 3">ATCC 30569</strain>
    </source>
</reference>
<feature type="compositionally biased region" description="Basic and acidic residues" evidence="1">
    <location>
        <begin position="212"/>
        <end position="221"/>
    </location>
</feature>
<sequence>MPSETGNASLLLENLINVHTNINLSNLILVLKEILDTSANNSVRIAALEQSFVTQTELRKQINNLKDDIKGSIGDSLKENQDLILDCVKKDIQTSVKSVVDREVSSITAEIIEHKTKYAEKIRQIDITMADHFKSMIDTTNKGDRKVTSVQQLVDRLEYRTIKLEDSVREYADNFKKLQNRLSRINQSLNKGNTAFGDNEINVDEGDTEGAEIIKKSENAAKKKRKSSKAKRKSTAETPNSGDNSSSTRVNNEGDASTPTATTTENKEPKSEEQQQPLIINKRITSLQDEATPETPTTQLTPLTETTDSPNSLIDQNSASFSDLNAPMRLQGDLTLTKIQTKVNELKDYVDSLKETLQHRIVTLKQDMREEFTVNIYNTKKELEDKINAKMDKKDVYHLLGFKANSKELEKIKSDYDFIMSMYAKLDKDLQQFKENPPANFMNFRQGSPLGFSTNNFPSGSLREENGSMQQRKSKSTTDDPLDINNRITSPNKERMPQLYGNSNFGAKMLAKNRTNKGNSGDSRPLTQQTLNALTIIDKLTQRSISALEFRNEGGPTPTTNGEPAVDGEVNLIGSDAKIYRFGNVDKKLLAANSNSPVQLSDSEEEFAQRTAAAYMGKAPTNLVTKEKQQINKNNNYPMTLSRLRNEVKELQQSELFK</sequence>
<feature type="compositionally biased region" description="Polar residues" evidence="1">
    <location>
        <begin position="274"/>
        <end position="289"/>
    </location>
</feature>
<keyword evidence="3" id="KW-1185">Reference proteome</keyword>
<name>A0AA88KBB7_NAELO</name>
<feature type="compositionally biased region" description="Low complexity" evidence="1">
    <location>
        <begin position="293"/>
        <end position="307"/>
    </location>
</feature>
<dbReference type="AlphaFoldDB" id="A0AA88KBB7"/>
<feature type="compositionally biased region" description="Polar residues" evidence="1">
    <location>
        <begin position="308"/>
        <end position="318"/>
    </location>
</feature>
<gene>
    <name evidence="2" type="ORF">C9374_014237</name>
</gene>
<comment type="caution">
    <text evidence="2">The sequence shown here is derived from an EMBL/GenBank/DDBJ whole genome shotgun (WGS) entry which is preliminary data.</text>
</comment>
<feature type="region of interest" description="Disordered" evidence="1">
    <location>
        <begin position="452"/>
        <end position="499"/>
    </location>
</feature>
<evidence type="ECO:0000256" key="1">
    <source>
        <dbReference type="SAM" id="MobiDB-lite"/>
    </source>
</evidence>
<dbReference type="EMBL" id="PYSW02000080">
    <property type="protein sequence ID" value="KAG2370779.1"/>
    <property type="molecule type" value="Genomic_DNA"/>
</dbReference>
<accession>A0AA88KBB7</accession>
<proteinExistence type="predicted"/>
<organism evidence="2 3">
    <name type="scientific">Naegleria lovaniensis</name>
    <name type="common">Amoeba</name>
    <dbReference type="NCBI Taxonomy" id="51637"/>
    <lineage>
        <taxon>Eukaryota</taxon>
        <taxon>Discoba</taxon>
        <taxon>Heterolobosea</taxon>
        <taxon>Tetramitia</taxon>
        <taxon>Eutetramitia</taxon>
        <taxon>Vahlkampfiidae</taxon>
        <taxon>Naegleria</taxon>
    </lineage>
</organism>
<dbReference type="RefSeq" id="XP_044541643.1">
    <property type="nucleotide sequence ID" value="XM_044690202.1"/>
</dbReference>
<evidence type="ECO:0000313" key="3">
    <source>
        <dbReference type="Proteomes" id="UP000816034"/>
    </source>
</evidence>
<protein>
    <submittedName>
        <fullName evidence="2">Uncharacterized protein</fullName>
    </submittedName>
</protein>
<feature type="region of interest" description="Disordered" evidence="1">
    <location>
        <begin position="212"/>
        <end position="318"/>
    </location>
</feature>
<evidence type="ECO:0000313" key="2">
    <source>
        <dbReference type="EMBL" id="KAG2370779.1"/>
    </source>
</evidence>
<dbReference type="Proteomes" id="UP000816034">
    <property type="component" value="Unassembled WGS sequence"/>
</dbReference>
<feature type="compositionally biased region" description="Polar residues" evidence="1">
    <location>
        <begin position="236"/>
        <end position="264"/>
    </location>
</feature>